<dbReference type="Proteomes" id="UP000595498">
    <property type="component" value="Chromosome"/>
</dbReference>
<dbReference type="EMBL" id="CP068224">
    <property type="protein sequence ID" value="QQT52078.1"/>
    <property type="molecule type" value="Genomic_DNA"/>
</dbReference>
<gene>
    <name evidence="2" type="ORF">I6I98_17610</name>
</gene>
<name>A0ABX7CK70_SPHMU</name>
<evidence type="ECO:0000256" key="1">
    <source>
        <dbReference type="SAM" id="SignalP"/>
    </source>
</evidence>
<keyword evidence="1" id="KW-0732">Signal</keyword>
<sequence length="126" mass="13617">MMKNKFAVKASLFTLILALLAIGTYAAVAVMKKNTITEKSTVVDPQWYQYDGSGDPTDASNYNLIQPQPADEDEANTLCPGTEEMCAVRALPGSSTQPATFSNQFKQDITDALANSAPTTEIKLHD</sequence>
<reference evidence="2 3" key="1">
    <citation type="submission" date="2021-01" db="EMBL/GenBank/DDBJ databases">
        <title>FDA dAtabase for Regulatory Grade micrObial Sequences (FDA-ARGOS): Supporting development and validation of Infectious Disease Dx tests.</title>
        <authorList>
            <person name="Sproer C."/>
            <person name="Gronow S."/>
            <person name="Severitt S."/>
            <person name="Schroder I."/>
            <person name="Tallon L."/>
            <person name="Sadzewicz L."/>
            <person name="Zhao X."/>
            <person name="Boylan J."/>
            <person name="Ott S."/>
            <person name="Bowen H."/>
            <person name="Vavikolanu K."/>
            <person name="Mehta A."/>
            <person name="Aluvathingal J."/>
            <person name="Nadendla S."/>
            <person name="Lowell S."/>
            <person name="Myers T."/>
            <person name="Yan Y."/>
            <person name="Sichtig H."/>
        </authorList>
    </citation>
    <scope>NUCLEOTIDE SEQUENCE [LARGE SCALE GENOMIC DNA]</scope>
    <source>
        <strain evidence="2 3">FDAARGOS_1141</strain>
    </source>
</reference>
<evidence type="ECO:0000313" key="3">
    <source>
        <dbReference type="Proteomes" id="UP000595498"/>
    </source>
</evidence>
<keyword evidence="3" id="KW-1185">Reference proteome</keyword>
<organism evidence="2 3">
    <name type="scientific">Sphingobacterium multivorum</name>
    <dbReference type="NCBI Taxonomy" id="28454"/>
    <lineage>
        <taxon>Bacteria</taxon>
        <taxon>Pseudomonadati</taxon>
        <taxon>Bacteroidota</taxon>
        <taxon>Sphingobacteriia</taxon>
        <taxon>Sphingobacteriales</taxon>
        <taxon>Sphingobacteriaceae</taxon>
        <taxon>Sphingobacterium</taxon>
    </lineage>
</organism>
<protein>
    <submittedName>
        <fullName evidence="2">Uncharacterized protein</fullName>
    </submittedName>
</protein>
<evidence type="ECO:0000313" key="2">
    <source>
        <dbReference type="EMBL" id="QQT52078.1"/>
    </source>
</evidence>
<proteinExistence type="predicted"/>
<feature type="chain" id="PRO_5045226246" evidence="1">
    <location>
        <begin position="27"/>
        <end position="126"/>
    </location>
</feature>
<feature type="signal peptide" evidence="1">
    <location>
        <begin position="1"/>
        <end position="26"/>
    </location>
</feature>
<accession>A0ABX7CK70</accession>